<gene>
    <name evidence="1" type="ORF">BU25DRAFT_354614</name>
</gene>
<dbReference type="Proteomes" id="UP000799754">
    <property type="component" value="Unassembled WGS sequence"/>
</dbReference>
<feature type="non-terminal residue" evidence="1">
    <location>
        <position position="1"/>
    </location>
</feature>
<evidence type="ECO:0000313" key="2">
    <source>
        <dbReference type="Proteomes" id="UP000799754"/>
    </source>
</evidence>
<keyword evidence="2" id="KW-1185">Reference proteome</keyword>
<evidence type="ECO:0000313" key="1">
    <source>
        <dbReference type="EMBL" id="KAF2621398.1"/>
    </source>
</evidence>
<sequence length="123" mass="14301">DTLCIDQPNVLERNQQVALMGRVYPRASEVLIWLGPASRNLTRAMTFLKDTDFVPYRWPENCPSTILKDIPFEGMKELTKHPYWTRAVTFYDISVLCKMYEAPWLLAQYHQTHVIGEQELPSG</sequence>
<organism evidence="1 2">
    <name type="scientific">Macroventuria anomochaeta</name>
    <dbReference type="NCBI Taxonomy" id="301207"/>
    <lineage>
        <taxon>Eukaryota</taxon>
        <taxon>Fungi</taxon>
        <taxon>Dikarya</taxon>
        <taxon>Ascomycota</taxon>
        <taxon>Pezizomycotina</taxon>
        <taxon>Dothideomycetes</taxon>
        <taxon>Pleosporomycetidae</taxon>
        <taxon>Pleosporales</taxon>
        <taxon>Pleosporineae</taxon>
        <taxon>Didymellaceae</taxon>
        <taxon>Macroventuria</taxon>
    </lineage>
</organism>
<proteinExistence type="predicted"/>
<name>A0ACB6RJW8_9PLEO</name>
<comment type="caution">
    <text evidence="1">The sequence shown here is derived from an EMBL/GenBank/DDBJ whole genome shotgun (WGS) entry which is preliminary data.</text>
</comment>
<accession>A0ACB6RJW8</accession>
<protein>
    <submittedName>
        <fullName evidence="1">Uncharacterized protein</fullName>
    </submittedName>
</protein>
<dbReference type="EMBL" id="MU006756">
    <property type="protein sequence ID" value="KAF2621398.1"/>
    <property type="molecule type" value="Genomic_DNA"/>
</dbReference>
<reference evidence="1" key="1">
    <citation type="journal article" date="2020" name="Stud. Mycol.">
        <title>101 Dothideomycetes genomes: a test case for predicting lifestyles and emergence of pathogens.</title>
        <authorList>
            <person name="Haridas S."/>
            <person name="Albert R."/>
            <person name="Binder M."/>
            <person name="Bloem J."/>
            <person name="Labutti K."/>
            <person name="Salamov A."/>
            <person name="Andreopoulos B."/>
            <person name="Baker S."/>
            <person name="Barry K."/>
            <person name="Bills G."/>
            <person name="Bluhm B."/>
            <person name="Cannon C."/>
            <person name="Castanera R."/>
            <person name="Culley D."/>
            <person name="Daum C."/>
            <person name="Ezra D."/>
            <person name="Gonzalez J."/>
            <person name="Henrissat B."/>
            <person name="Kuo A."/>
            <person name="Liang C."/>
            <person name="Lipzen A."/>
            <person name="Lutzoni F."/>
            <person name="Magnuson J."/>
            <person name="Mondo S."/>
            <person name="Nolan M."/>
            <person name="Ohm R."/>
            <person name="Pangilinan J."/>
            <person name="Park H.-J."/>
            <person name="Ramirez L."/>
            <person name="Alfaro M."/>
            <person name="Sun H."/>
            <person name="Tritt A."/>
            <person name="Yoshinaga Y."/>
            <person name="Zwiers L.-H."/>
            <person name="Turgeon B."/>
            <person name="Goodwin S."/>
            <person name="Spatafora J."/>
            <person name="Crous P."/>
            <person name="Grigoriev I."/>
        </authorList>
    </citation>
    <scope>NUCLEOTIDE SEQUENCE</scope>
    <source>
        <strain evidence="1">CBS 525.71</strain>
    </source>
</reference>